<keyword evidence="10 15" id="KW-0460">Magnesium</keyword>
<evidence type="ECO:0000256" key="2">
    <source>
        <dbReference type="ARBA" id="ARBA00004873"/>
    </source>
</evidence>
<dbReference type="Proteomes" id="UP000008457">
    <property type="component" value="Chromosome"/>
</dbReference>
<dbReference type="AlphaFoldDB" id="F3ZZC2"/>
<evidence type="ECO:0000256" key="9">
    <source>
        <dbReference type="ARBA" id="ARBA00022822"/>
    </source>
</evidence>
<organism evidence="18 19">
    <name type="scientific">Mahella australiensis (strain DSM 15567 / CIP 107919 / 50-1 BON)</name>
    <dbReference type="NCBI Taxonomy" id="697281"/>
    <lineage>
        <taxon>Bacteria</taxon>
        <taxon>Bacillati</taxon>
        <taxon>Bacillota</taxon>
        <taxon>Clostridia</taxon>
        <taxon>Thermoanaerobacterales</taxon>
        <taxon>Thermoanaerobacterales Family IV. Incertae Sedis</taxon>
        <taxon>Mahella</taxon>
    </lineage>
</organism>
<keyword evidence="9 15" id="KW-0822">Tryptophan biosynthesis</keyword>
<comment type="pathway">
    <text evidence="2 15">Amino-acid biosynthesis; L-tryptophan biosynthesis; L-tryptophan from chorismate: step 1/5.</text>
</comment>
<evidence type="ECO:0000256" key="6">
    <source>
        <dbReference type="ARBA" id="ARBA00020653"/>
    </source>
</evidence>
<dbReference type="OrthoDB" id="9803598at2"/>
<dbReference type="SUPFAM" id="SSF56322">
    <property type="entry name" value="ADC synthase"/>
    <property type="match status" value="1"/>
</dbReference>
<evidence type="ECO:0000256" key="4">
    <source>
        <dbReference type="ARBA" id="ARBA00011575"/>
    </source>
</evidence>
<dbReference type="RefSeq" id="WP_013780165.1">
    <property type="nucleotide sequence ID" value="NC_015520.1"/>
</dbReference>
<evidence type="ECO:0000256" key="15">
    <source>
        <dbReference type="RuleBase" id="RU364045"/>
    </source>
</evidence>
<evidence type="ECO:0000313" key="18">
    <source>
        <dbReference type="EMBL" id="AEE95732.1"/>
    </source>
</evidence>
<reference evidence="19" key="1">
    <citation type="submission" date="2010-11" db="EMBL/GenBank/DDBJ databases">
        <title>The complete genome of Mahella australiensis DSM 15567.</title>
        <authorList>
            <consortium name="US DOE Joint Genome Institute (JGI-PGF)"/>
            <person name="Lucas S."/>
            <person name="Copeland A."/>
            <person name="Lapidus A."/>
            <person name="Bruce D."/>
            <person name="Goodwin L."/>
            <person name="Pitluck S."/>
            <person name="Kyrpides N."/>
            <person name="Mavromatis K."/>
            <person name="Pagani I."/>
            <person name="Ivanova N."/>
            <person name="Teshima H."/>
            <person name="Brettin T."/>
            <person name="Detter J.C."/>
            <person name="Han C."/>
            <person name="Tapia R."/>
            <person name="Land M."/>
            <person name="Hauser L."/>
            <person name="Markowitz V."/>
            <person name="Cheng J.-F."/>
            <person name="Hugenholtz P."/>
            <person name="Woyke T."/>
            <person name="Wu D."/>
            <person name="Spring S."/>
            <person name="Pukall R."/>
            <person name="Steenblock K."/>
            <person name="Schneider S."/>
            <person name="Klenk H.-P."/>
            <person name="Eisen J.A."/>
        </authorList>
    </citation>
    <scope>NUCLEOTIDE SEQUENCE [LARGE SCALE GENOMIC DNA]</scope>
    <source>
        <strain evidence="19">DSM 15567 / CIP 107919 / 50-1 BON</strain>
    </source>
</reference>
<evidence type="ECO:0000256" key="3">
    <source>
        <dbReference type="ARBA" id="ARBA00009562"/>
    </source>
</evidence>
<evidence type="ECO:0000256" key="7">
    <source>
        <dbReference type="ARBA" id="ARBA00022605"/>
    </source>
</evidence>
<comment type="similarity">
    <text evidence="3 15">Belongs to the anthranilate synthase component I family.</text>
</comment>
<comment type="subunit">
    <text evidence="4 15">Heterotetramer consisting of two non-identical subunits: a beta subunit (TrpG) and a large alpha subunit (TrpE).</text>
</comment>
<keyword evidence="7 15" id="KW-0028">Amino-acid biosynthesis</keyword>
<dbReference type="InterPro" id="IPR005256">
    <property type="entry name" value="Anth_synth_I_PabB"/>
</dbReference>
<gene>
    <name evidence="15" type="primary">trpE</name>
    <name evidence="18" type="ordered locus">Mahau_0528</name>
</gene>
<dbReference type="PRINTS" id="PR00095">
    <property type="entry name" value="ANTSNTHASEI"/>
</dbReference>
<evidence type="ECO:0000259" key="16">
    <source>
        <dbReference type="Pfam" id="PF00425"/>
    </source>
</evidence>
<evidence type="ECO:0000259" key="17">
    <source>
        <dbReference type="Pfam" id="PF04715"/>
    </source>
</evidence>
<evidence type="ECO:0000256" key="8">
    <source>
        <dbReference type="ARBA" id="ARBA00022723"/>
    </source>
</evidence>
<dbReference type="InterPro" id="IPR019999">
    <property type="entry name" value="Anth_synth_I-like"/>
</dbReference>
<dbReference type="GO" id="GO:0000162">
    <property type="term" value="P:L-tryptophan biosynthetic process"/>
    <property type="evidence" value="ECO:0007669"/>
    <property type="project" value="UniProtKB-UniPathway"/>
</dbReference>
<feature type="domain" description="Chorismate-utilising enzyme C-terminal" evidence="16">
    <location>
        <begin position="218"/>
        <end position="471"/>
    </location>
</feature>
<accession>F3ZZC2</accession>
<dbReference type="GO" id="GO:0046872">
    <property type="term" value="F:metal ion binding"/>
    <property type="evidence" value="ECO:0007669"/>
    <property type="project" value="UniProtKB-KW"/>
</dbReference>
<dbReference type="eggNOG" id="COG0147">
    <property type="taxonomic scope" value="Bacteria"/>
</dbReference>
<dbReference type="Pfam" id="PF00425">
    <property type="entry name" value="Chorismate_bind"/>
    <property type="match status" value="1"/>
</dbReference>
<comment type="catalytic activity">
    <reaction evidence="14 15">
        <text>chorismate + L-glutamine = anthranilate + pyruvate + L-glutamate + H(+)</text>
        <dbReference type="Rhea" id="RHEA:21732"/>
        <dbReference type="ChEBI" id="CHEBI:15361"/>
        <dbReference type="ChEBI" id="CHEBI:15378"/>
        <dbReference type="ChEBI" id="CHEBI:16567"/>
        <dbReference type="ChEBI" id="CHEBI:29748"/>
        <dbReference type="ChEBI" id="CHEBI:29985"/>
        <dbReference type="ChEBI" id="CHEBI:58359"/>
        <dbReference type="EC" id="4.1.3.27"/>
    </reaction>
</comment>
<keyword evidence="8 15" id="KW-0479">Metal-binding</keyword>
<evidence type="ECO:0000256" key="11">
    <source>
        <dbReference type="ARBA" id="ARBA00023141"/>
    </source>
</evidence>
<dbReference type="Pfam" id="PF04715">
    <property type="entry name" value="Anth_synt_I_N"/>
    <property type="match status" value="1"/>
</dbReference>
<dbReference type="Gene3D" id="3.60.120.10">
    <property type="entry name" value="Anthranilate synthase"/>
    <property type="match status" value="1"/>
</dbReference>
<evidence type="ECO:0000256" key="5">
    <source>
        <dbReference type="ARBA" id="ARBA00012266"/>
    </source>
</evidence>
<dbReference type="EMBL" id="CP002360">
    <property type="protein sequence ID" value="AEE95732.1"/>
    <property type="molecule type" value="Genomic_DNA"/>
</dbReference>
<dbReference type="InterPro" id="IPR005801">
    <property type="entry name" value="ADC_synthase"/>
</dbReference>
<dbReference type="PANTHER" id="PTHR11236:SF48">
    <property type="entry name" value="ISOCHORISMATE SYNTHASE MENF"/>
    <property type="match status" value="1"/>
</dbReference>
<name>F3ZZC2_MAHA5</name>
<keyword evidence="12 15" id="KW-0456">Lyase</keyword>
<evidence type="ECO:0000256" key="13">
    <source>
        <dbReference type="ARBA" id="ARBA00025634"/>
    </source>
</evidence>
<dbReference type="HOGENOM" id="CLU_006493_9_3_9"/>
<keyword evidence="11 15" id="KW-0057">Aromatic amino acid biosynthesis</keyword>
<dbReference type="STRING" id="697281.Mahau_0528"/>
<protein>
    <recommendedName>
        <fullName evidence="6 15">Anthranilate synthase component 1</fullName>
        <ecNumber evidence="5 15">4.1.3.27</ecNumber>
    </recommendedName>
</protein>
<comment type="cofactor">
    <cofactor evidence="1 15">
        <name>Mg(2+)</name>
        <dbReference type="ChEBI" id="CHEBI:18420"/>
    </cofactor>
</comment>
<dbReference type="PANTHER" id="PTHR11236">
    <property type="entry name" value="AMINOBENZOATE/ANTHRANILATE SYNTHASE"/>
    <property type="match status" value="1"/>
</dbReference>
<evidence type="ECO:0000256" key="10">
    <source>
        <dbReference type="ARBA" id="ARBA00022842"/>
    </source>
</evidence>
<dbReference type="KEGG" id="mas:Mahau_0528"/>
<dbReference type="GO" id="GO:0004049">
    <property type="term" value="F:anthranilate synthase activity"/>
    <property type="evidence" value="ECO:0007669"/>
    <property type="project" value="UniProtKB-EC"/>
</dbReference>
<evidence type="ECO:0000256" key="1">
    <source>
        <dbReference type="ARBA" id="ARBA00001946"/>
    </source>
</evidence>
<feature type="domain" description="Anthranilate synthase component I N-terminal" evidence="17">
    <location>
        <begin position="28"/>
        <end position="163"/>
    </location>
</feature>
<dbReference type="EC" id="4.1.3.27" evidence="5 15"/>
<keyword evidence="19" id="KW-1185">Reference proteome</keyword>
<dbReference type="InterPro" id="IPR006805">
    <property type="entry name" value="Anth_synth_I_N"/>
</dbReference>
<dbReference type="UniPathway" id="UPA00035">
    <property type="reaction ID" value="UER00040"/>
</dbReference>
<evidence type="ECO:0000313" key="19">
    <source>
        <dbReference type="Proteomes" id="UP000008457"/>
    </source>
</evidence>
<proteinExistence type="inferred from homology"/>
<sequence length="490" mass="55229">MYYPDRRDFCEMAAQYDVVPIWAEFMADTITPISIFSRFADRRGSFLLESVESGTKWGRYSFIGINPSASFEFKNGLLKTDAGQVSCSDPIAYMKDWMHRRRCPQIKDLPRFSGGCAGYFAYDIVRVLEPLPDVPEDDLELPDAHFVLCDDLIVYDHLRQRVIIIVNVNVEHESDAAYERAIGKIKLMYDEIMLQQASASVELHKNTENISPVSNVSRQEYVEWVERAKQYILDGDIFQVVLSQRYETVTSAHPFDVYRALRTLNPSPYMYYFNFGYYRIAGSSPESLVRVEDGVVETCPIAGTRPRGDTPEQDAELENELLNDEKERAEHIMLVDLGRNDIGKVAEYGSVRVENIMHIEKYSHVMHLVTNVKGRLKGDNDAFDALAACLPAGTVSGAPKVRAMQIIDEMEQVRRGPYAGAIGYIGYNGNMDVCITIRTAIFVGEKVYVQAGAGIVADSVPEREYVETGNKAKALLQAIASVEKRGVLMR</sequence>
<dbReference type="NCBIfam" id="TIGR00564">
    <property type="entry name" value="trpE_most"/>
    <property type="match status" value="1"/>
</dbReference>
<evidence type="ECO:0000256" key="14">
    <source>
        <dbReference type="ARBA" id="ARBA00047683"/>
    </source>
</evidence>
<comment type="function">
    <text evidence="13 15">Part of a heterotetrameric complex that catalyzes the two-step biosynthesis of anthranilate, an intermediate in the biosynthesis of L-tryptophan. In the first step, the glutamine-binding beta subunit (TrpG) of anthranilate synthase (AS) provides the glutamine amidotransferase activity which generates ammonia as a substrate that, along with chorismate, is used in the second step, catalyzed by the large alpha subunit of AS (TrpE) to produce anthranilate. In the absence of TrpG, TrpE can synthesize anthranilate directly from chorismate and high concentrations of ammonia.</text>
</comment>
<dbReference type="InterPro" id="IPR015890">
    <property type="entry name" value="Chorismate_C"/>
</dbReference>
<evidence type="ECO:0000256" key="12">
    <source>
        <dbReference type="ARBA" id="ARBA00023239"/>
    </source>
</evidence>
<reference evidence="18 19" key="2">
    <citation type="journal article" date="2011" name="Stand. Genomic Sci.">
        <title>Complete genome sequence of Mahella australiensis type strain (50-1 BON).</title>
        <authorList>
            <person name="Sikorski J."/>
            <person name="Teshima H."/>
            <person name="Nolan M."/>
            <person name="Lucas S."/>
            <person name="Hammon N."/>
            <person name="Deshpande S."/>
            <person name="Cheng J.F."/>
            <person name="Pitluck S."/>
            <person name="Liolios K."/>
            <person name="Pagani I."/>
            <person name="Ivanova N."/>
            <person name="Huntemann M."/>
            <person name="Mavromatis K."/>
            <person name="Ovchinikova G."/>
            <person name="Pati A."/>
            <person name="Tapia R."/>
            <person name="Han C."/>
            <person name="Goodwin L."/>
            <person name="Chen A."/>
            <person name="Palaniappan K."/>
            <person name="Land M."/>
            <person name="Hauser L."/>
            <person name="Ngatchou-Djao O.D."/>
            <person name="Rohde M."/>
            <person name="Pukall R."/>
            <person name="Spring S."/>
            <person name="Abt B."/>
            <person name="Goker M."/>
            <person name="Detter J.C."/>
            <person name="Woyke T."/>
            <person name="Bristow J."/>
            <person name="Markowitz V."/>
            <person name="Hugenholtz P."/>
            <person name="Eisen J.A."/>
            <person name="Kyrpides N.C."/>
            <person name="Klenk H.P."/>
            <person name="Lapidus A."/>
        </authorList>
    </citation>
    <scope>NUCLEOTIDE SEQUENCE [LARGE SCALE GENOMIC DNA]</scope>
    <source>
        <strain evidence="19">DSM 15567 / CIP 107919 / 50-1 BON</strain>
    </source>
</reference>